<dbReference type="InterPro" id="IPR007137">
    <property type="entry name" value="DUF348"/>
</dbReference>
<feature type="compositionally biased region" description="Low complexity" evidence="1">
    <location>
        <begin position="21"/>
        <end position="31"/>
    </location>
</feature>
<dbReference type="Proteomes" id="UP001596527">
    <property type="component" value="Unassembled WGS sequence"/>
</dbReference>
<evidence type="ECO:0000256" key="1">
    <source>
        <dbReference type="SAM" id="MobiDB-lite"/>
    </source>
</evidence>
<evidence type="ECO:0000313" key="4">
    <source>
        <dbReference type="Proteomes" id="UP001596527"/>
    </source>
</evidence>
<feature type="domain" description="DUF348" evidence="2">
    <location>
        <begin position="80"/>
        <end position="119"/>
    </location>
</feature>
<sequence>TSPVPSGPPPGPAGRARPRRPAAAPAARVPGGAEGGASGAVPGAGHQPGTGALRRLLPRALVLAVLAGGTTAFLAADKEVRLAVDGDSRTLHTFAGDVGALLDEEGLLLGPHDTVSPPPAAALDSGDRVEVRAPALVLTLDGRRRTVWTTAATVDEALRTLGVPVDGHRRPPARTPIPRPVSPSTSAPGAPHPSRPATGRRAPARPVQRGAAPPPYRGRRLYR</sequence>
<gene>
    <name evidence="3" type="ORF">ACFQWG_14180</name>
</gene>
<feature type="domain" description="DUF348" evidence="2">
    <location>
        <begin position="137"/>
        <end position="168"/>
    </location>
</feature>
<feature type="region of interest" description="Disordered" evidence="1">
    <location>
        <begin position="1"/>
        <end position="47"/>
    </location>
</feature>
<keyword evidence="4" id="KW-1185">Reference proteome</keyword>
<dbReference type="Pfam" id="PF03990">
    <property type="entry name" value="DUF348"/>
    <property type="match status" value="2"/>
</dbReference>
<organism evidence="3 4">
    <name type="scientific">Schaalia naturae</name>
    <dbReference type="NCBI Taxonomy" id="635203"/>
    <lineage>
        <taxon>Bacteria</taxon>
        <taxon>Bacillati</taxon>
        <taxon>Actinomycetota</taxon>
        <taxon>Actinomycetes</taxon>
        <taxon>Actinomycetales</taxon>
        <taxon>Actinomycetaceae</taxon>
        <taxon>Schaalia</taxon>
    </lineage>
</organism>
<feature type="compositionally biased region" description="Low complexity" evidence="1">
    <location>
        <begin position="195"/>
        <end position="211"/>
    </location>
</feature>
<feature type="region of interest" description="Disordered" evidence="1">
    <location>
        <begin position="162"/>
        <end position="223"/>
    </location>
</feature>
<dbReference type="EMBL" id="JBHTEF010000012">
    <property type="protein sequence ID" value="MFC7582326.1"/>
    <property type="molecule type" value="Genomic_DNA"/>
</dbReference>
<feature type="non-terminal residue" evidence="3">
    <location>
        <position position="1"/>
    </location>
</feature>
<evidence type="ECO:0000313" key="3">
    <source>
        <dbReference type="EMBL" id="MFC7582326.1"/>
    </source>
</evidence>
<accession>A0ABW2SS49</accession>
<name>A0ABW2SS49_9ACTO</name>
<evidence type="ECO:0000259" key="2">
    <source>
        <dbReference type="Pfam" id="PF03990"/>
    </source>
</evidence>
<dbReference type="RefSeq" id="WP_380976524.1">
    <property type="nucleotide sequence ID" value="NZ_JBHTEF010000012.1"/>
</dbReference>
<comment type="caution">
    <text evidence="3">The sequence shown here is derived from an EMBL/GenBank/DDBJ whole genome shotgun (WGS) entry which is preliminary data.</text>
</comment>
<reference evidence="4" key="1">
    <citation type="journal article" date="2019" name="Int. J. Syst. Evol. Microbiol.">
        <title>The Global Catalogue of Microorganisms (GCM) 10K type strain sequencing project: providing services to taxonomists for standard genome sequencing and annotation.</title>
        <authorList>
            <consortium name="The Broad Institute Genomics Platform"/>
            <consortium name="The Broad Institute Genome Sequencing Center for Infectious Disease"/>
            <person name="Wu L."/>
            <person name="Ma J."/>
        </authorList>
    </citation>
    <scope>NUCLEOTIDE SEQUENCE [LARGE SCALE GENOMIC DNA]</scope>
    <source>
        <strain evidence="4">CCUG 56698</strain>
    </source>
</reference>
<feature type="compositionally biased region" description="Pro residues" evidence="1">
    <location>
        <begin position="1"/>
        <end position="12"/>
    </location>
</feature>
<proteinExistence type="predicted"/>
<protein>
    <submittedName>
        <fullName evidence="3">Ubiquitin-like domain-containing protein</fullName>
    </submittedName>
</protein>